<dbReference type="RefSeq" id="WP_086334853.1">
    <property type="nucleotide sequence ID" value="NZ_NGMS01000001.1"/>
</dbReference>
<dbReference type="InterPro" id="IPR046004">
    <property type="entry name" value="DUF5960"/>
</dbReference>
<dbReference type="AlphaFoldDB" id="A0A242L0J5"/>
<comment type="caution">
    <text evidence="1">The sequence shown here is derived from an EMBL/GenBank/DDBJ whole genome shotgun (WGS) entry which is preliminary data.</text>
</comment>
<evidence type="ECO:0000313" key="2">
    <source>
        <dbReference type="Proteomes" id="UP000195024"/>
    </source>
</evidence>
<sequence length="84" mass="9883">MRNKEKFITDYNEVVKPELQNSETLVEDAAHTLNHSTEPVYTVPAEFTATNKEENFIFEQKEREKTDDPNESLLDWFYIGRGDQ</sequence>
<protein>
    <submittedName>
        <fullName evidence="1">Uncharacterized protein</fullName>
    </submittedName>
</protein>
<evidence type="ECO:0000313" key="1">
    <source>
        <dbReference type="EMBL" id="OTP27714.1"/>
    </source>
</evidence>
<reference evidence="1 2" key="1">
    <citation type="submission" date="2017-05" db="EMBL/GenBank/DDBJ databases">
        <title>The Genome Sequence of Enterococcus mundtii 6B1_DIV0119.</title>
        <authorList>
            <consortium name="The Broad Institute Genomics Platform"/>
            <consortium name="The Broad Institute Genomic Center for Infectious Diseases"/>
            <person name="Earl A."/>
            <person name="Manson A."/>
            <person name="Schwartman J."/>
            <person name="Gilmore M."/>
            <person name="Abouelleil A."/>
            <person name="Cao P."/>
            <person name="Chapman S."/>
            <person name="Cusick C."/>
            <person name="Shea T."/>
            <person name="Young S."/>
            <person name="Neafsey D."/>
            <person name="Nusbaum C."/>
            <person name="Birren B."/>
        </authorList>
    </citation>
    <scope>NUCLEOTIDE SEQUENCE [LARGE SCALE GENOMIC DNA]</scope>
    <source>
        <strain evidence="1 2">6B1_DIV0119</strain>
    </source>
</reference>
<proteinExistence type="predicted"/>
<dbReference type="Pfam" id="PF19385">
    <property type="entry name" value="DUF5960"/>
    <property type="match status" value="1"/>
</dbReference>
<gene>
    <name evidence="1" type="ORF">A5802_001450</name>
</gene>
<accession>A0A242L0J5</accession>
<name>A0A242L0J5_ENTMU</name>
<organism evidence="1 2">
    <name type="scientific">Enterococcus mundtii</name>
    <dbReference type="NCBI Taxonomy" id="53346"/>
    <lineage>
        <taxon>Bacteria</taxon>
        <taxon>Bacillati</taxon>
        <taxon>Bacillota</taxon>
        <taxon>Bacilli</taxon>
        <taxon>Lactobacillales</taxon>
        <taxon>Enterococcaceae</taxon>
        <taxon>Enterococcus</taxon>
    </lineage>
</organism>
<dbReference type="Proteomes" id="UP000195024">
    <property type="component" value="Unassembled WGS sequence"/>
</dbReference>
<dbReference type="EMBL" id="NGMS01000001">
    <property type="protein sequence ID" value="OTP27714.1"/>
    <property type="molecule type" value="Genomic_DNA"/>
</dbReference>